<dbReference type="AlphaFoldDB" id="A0A0F9RZN6"/>
<sequence>MGKKIRSNAHRQIDRIFKDAERAMVFTLDEHFVGRDVDVKYAREALKDGSSYLRDDGGGVHTVHVHSNLWYRLFND</sequence>
<reference evidence="1" key="1">
    <citation type="journal article" date="2015" name="Nature">
        <title>Complex archaea that bridge the gap between prokaryotes and eukaryotes.</title>
        <authorList>
            <person name="Spang A."/>
            <person name="Saw J.H."/>
            <person name="Jorgensen S.L."/>
            <person name="Zaremba-Niedzwiedzka K."/>
            <person name="Martijn J."/>
            <person name="Lind A.E."/>
            <person name="van Eijk R."/>
            <person name="Schleper C."/>
            <person name="Guy L."/>
            <person name="Ettema T.J."/>
        </authorList>
    </citation>
    <scope>NUCLEOTIDE SEQUENCE</scope>
</reference>
<name>A0A0F9RZN6_9ZZZZ</name>
<organism evidence="1">
    <name type="scientific">marine sediment metagenome</name>
    <dbReference type="NCBI Taxonomy" id="412755"/>
    <lineage>
        <taxon>unclassified sequences</taxon>
        <taxon>metagenomes</taxon>
        <taxon>ecological metagenomes</taxon>
    </lineage>
</organism>
<dbReference type="EMBL" id="LAZR01000640">
    <property type="protein sequence ID" value="KKN61930.1"/>
    <property type="molecule type" value="Genomic_DNA"/>
</dbReference>
<gene>
    <name evidence="1" type="ORF">LCGC14_0516990</name>
</gene>
<proteinExistence type="predicted"/>
<accession>A0A0F9RZN6</accession>
<comment type="caution">
    <text evidence="1">The sequence shown here is derived from an EMBL/GenBank/DDBJ whole genome shotgun (WGS) entry which is preliminary data.</text>
</comment>
<evidence type="ECO:0000313" key="1">
    <source>
        <dbReference type="EMBL" id="KKN61930.1"/>
    </source>
</evidence>
<protein>
    <submittedName>
        <fullName evidence="1">Uncharacterized protein</fullName>
    </submittedName>
</protein>